<dbReference type="AlphaFoldDB" id="A0A0P9XGS5"/>
<comment type="caution">
    <text evidence="1">The sequence shown here is derived from an EMBL/GenBank/DDBJ whole genome shotgun (WGS) entry which is preliminary data.</text>
</comment>
<name>A0A0P9XGS5_PSEAV</name>
<evidence type="ECO:0000313" key="2">
    <source>
        <dbReference type="Proteomes" id="UP000050265"/>
    </source>
</evidence>
<accession>A0A0P9XGS5</accession>
<dbReference type="Proteomes" id="UP000050265">
    <property type="component" value="Unassembled WGS sequence"/>
</dbReference>
<dbReference type="EMBL" id="LJQP01000327">
    <property type="protein sequence ID" value="KPX63100.1"/>
    <property type="molecule type" value="Genomic_DNA"/>
</dbReference>
<gene>
    <name evidence="1" type="ORF">ALO35_03770</name>
</gene>
<sequence>MYFPDKLMQATKVSFQGPISGYLLDARPAGAGFKGAMFFDSHQRSGNGETVITDDVAMMEDEQGYSVVVTVRGERYVIVSFLLFMVEEVDGGEQTVVLSMSRNAANSSS</sequence>
<organism evidence="1 2">
    <name type="scientific">Pseudomonas amygdali pv. lachrymans</name>
    <name type="common">Pseudomonas syringae pv. lachrymans</name>
    <dbReference type="NCBI Taxonomy" id="53707"/>
    <lineage>
        <taxon>Bacteria</taxon>
        <taxon>Pseudomonadati</taxon>
        <taxon>Pseudomonadota</taxon>
        <taxon>Gammaproteobacteria</taxon>
        <taxon>Pseudomonadales</taxon>
        <taxon>Pseudomonadaceae</taxon>
        <taxon>Pseudomonas</taxon>
        <taxon>Pseudomonas amygdali</taxon>
    </lineage>
</organism>
<evidence type="ECO:0000313" key="1">
    <source>
        <dbReference type="EMBL" id="KPX63100.1"/>
    </source>
</evidence>
<protein>
    <submittedName>
        <fullName evidence="1">Uncharacterized protein</fullName>
    </submittedName>
</protein>
<reference evidence="1 2" key="1">
    <citation type="submission" date="2015-09" db="EMBL/GenBank/DDBJ databases">
        <title>Genome announcement of multiple Pseudomonas syringae strains.</title>
        <authorList>
            <person name="Thakur S."/>
            <person name="Wang P.W."/>
            <person name="Gong Y."/>
            <person name="Weir B.S."/>
            <person name="Guttman D.S."/>
        </authorList>
    </citation>
    <scope>NUCLEOTIDE SEQUENCE [LARGE SCALE GENOMIC DNA]</scope>
    <source>
        <strain evidence="1 2">ICMP3507</strain>
    </source>
</reference>
<dbReference type="PATRIC" id="fig|53707.9.peg.5618"/>
<proteinExistence type="predicted"/>